<dbReference type="Pfam" id="PF18693">
    <property type="entry name" value="TRAM_2"/>
    <property type="match status" value="1"/>
</dbReference>
<evidence type="ECO:0000313" key="13">
    <source>
        <dbReference type="Proteomes" id="UP000009011"/>
    </source>
</evidence>
<dbReference type="SUPFAM" id="SSF102114">
    <property type="entry name" value="Radical SAM enzymes"/>
    <property type="match status" value="1"/>
</dbReference>
<dbReference type="Proteomes" id="UP000009011">
    <property type="component" value="Chromosome"/>
</dbReference>
<dbReference type="SFLD" id="SFLDG01082">
    <property type="entry name" value="B12-binding_domain_containing"/>
    <property type="match status" value="1"/>
</dbReference>
<dbReference type="GO" id="GO:0035599">
    <property type="term" value="F:aspartic acid methylthiotransferase activity"/>
    <property type="evidence" value="ECO:0007669"/>
    <property type="project" value="TreeGrafter"/>
</dbReference>
<dbReference type="InterPro" id="IPR007197">
    <property type="entry name" value="rSAM"/>
</dbReference>
<dbReference type="InterPro" id="IPR013848">
    <property type="entry name" value="Methylthiotransferase_N"/>
</dbReference>
<dbReference type="GO" id="GO:0005829">
    <property type="term" value="C:cytosol"/>
    <property type="evidence" value="ECO:0007669"/>
    <property type="project" value="TreeGrafter"/>
</dbReference>
<dbReference type="InterPro" id="IPR038135">
    <property type="entry name" value="Methylthiotransferase_N_sf"/>
</dbReference>
<feature type="binding site" evidence="8">
    <location>
        <position position="93"/>
    </location>
    <ligand>
        <name>[4Fe-4S] cluster</name>
        <dbReference type="ChEBI" id="CHEBI:49883"/>
        <label>1</label>
    </ligand>
</feature>
<dbReference type="SMART" id="SM00729">
    <property type="entry name" value="Elp3"/>
    <property type="match status" value="1"/>
</dbReference>
<dbReference type="InterPro" id="IPR020612">
    <property type="entry name" value="Methylthiotransferase_CS"/>
</dbReference>
<dbReference type="SFLD" id="SFLDF00274">
    <property type="entry name" value="ribosomal_protein_S12_methylth"/>
    <property type="match status" value="1"/>
</dbReference>
<dbReference type="SFLD" id="SFLDS00029">
    <property type="entry name" value="Radical_SAM"/>
    <property type="match status" value="1"/>
</dbReference>
<name>I6ZS05_MELRP</name>
<comment type="catalytic activity">
    <reaction evidence="8">
        <text>L-aspartate(89)-[ribosomal protein uS12]-hydrogen + (sulfur carrier)-SH + AH2 + 2 S-adenosyl-L-methionine = 3-methylsulfanyl-L-aspartate(89)-[ribosomal protein uS12]-hydrogen + (sulfur carrier)-H + 5'-deoxyadenosine + L-methionine + A + S-adenosyl-L-homocysteine + 2 H(+)</text>
        <dbReference type="Rhea" id="RHEA:37087"/>
        <dbReference type="Rhea" id="RHEA-COMP:10460"/>
        <dbReference type="Rhea" id="RHEA-COMP:10461"/>
        <dbReference type="Rhea" id="RHEA-COMP:14737"/>
        <dbReference type="Rhea" id="RHEA-COMP:14739"/>
        <dbReference type="ChEBI" id="CHEBI:13193"/>
        <dbReference type="ChEBI" id="CHEBI:15378"/>
        <dbReference type="ChEBI" id="CHEBI:17319"/>
        <dbReference type="ChEBI" id="CHEBI:17499"/>
        <dbReference type="ChEBI" id="CHEBI:29917"/>
        <dbReference type="ChEBI" id="CHEBI:29961"/>
        <dbReference type="ChEBI" id="CHEBI:57844"/>
        <dbReference type="ChEBI" id="CHEBI:57856"/>
        <dbReference type="ChEBI" id="CHEBI:59789"/>
        <dbReference type="ChEBI" id="CHEBI:64428"/>
        <dbReference type="ChEBI" id="CHEBI:73599"/>
        <dbReference type="EC" id="2.8.4.4"/>
    </reaction>
</comment>
<dbReference type="PANTHER" id="PTHR43837:SF1">
    <property type="entry name" value="RIBOSOMAL PROTEIN US12 METHYLTHIOTRANSFERASE RIMO"/>
    <property type="match status" value="1"/>
</dbReference>
<dbReference type="eggNOG" id="COG0621">
    <property type="taxonomic scope" value="Bacteria"/>
</dbReference>
<comment type="function">
    <text evidence="8">Catalyzes the methylthiolation of an aspartic acid residue of ribosomal protein uS12.</text>
</comment>
<dbReference type="PROSITE" id="PS51918">
    <property type="entry name" value="RADICAL_SAM"/>
    <property type="match status" value="1"/>
</dbReference>
<dbReference type="InterPro" id="IPR023404">
    <property type="entry name" value="rSAM_horseshoe"/>
</dbReference>
<dbReference type="NCBIfam" id="TIGR00089">
    <property type="entry name" value="MiaB/RimO family radical SAM methylthiotransferase"/>
    <property type="match status" value="1"/>
</dbReference>
<keyword evidence="3 8" id="KW-0808">Transferase</keyword>
<feature type="domain" description="Radical SAM core" evidence="11">
    <location>
        <begin position="140"/>
        <end position="370"/>
    </location>
</feature>
<dbReference type="GO" id="GO:0103039">
    <property type="term" value="F:protein methylthiotransferase activity"/>
    <property type="evidence" value="ECO:0007669"/>
    <property type="project" value="UniProtKB-EC"/>
</dbReference>
<dbReference type="Pfam" id="PF00919">
    <property type="entry name" value="UPF0004"/>
    <property type="match status" value="1"/>
</dbReference>
<dbReference type="EMBL" id="CP003557">
    <property type="protein sequence ID" value="AFN74844.1"/>
    <property type="molecule type" value="Genomic_DNA"/>
</dbReference>
<evidence type="ECO:0000256" key="8">
    <source>
        <dbReference type="HAMAP-Rule" id="MF_01865"/>
    </source>
</evidence>
<organism evidence="12 13">
    <name type="scientific">Melioribacter roseus (strain DSM 23840 / JCM 17771 / VKM B-2668 / P3M-2)</name>
    <dbReference type="NCBI Taxonomy" id="1191523"/>
    <lineage>
        <taxon>Bacteria</taxon>
        <taxon>Pseudomonadati</taxon>
        <taxon>Ignavibacteriota</taxon>
        <taxon>Ignavibacteria</taxon>
        <taxon>Ignavibacteriales</taxon>
        <taxon>Melioribacteraceae</taxon>
        <taxon>Melioribacter</taxon>
    </lineage>
</organism>
<keyword evidence="7 8" id="KW-0411">Iron-sulfur</keyword>
<evidence type="ECO:0000259" key="11">
    <source>
        <dbReference type="PROSITE" id="PS51918"/>
    </source>
</evidence>
<dbReference type="Gene3D" id="3.40.50.12160">
    <property type="entry name" value="Methylthiotransferase, N-terminal domain"/>
    <property type="match status" value="1"/>
</dbReference>
<proteinExistence type="inferred from homology"/>
<evidence type="ECO:0000313" key="12">
    <source>
        <dbReference type="EMBL" id="AFN74844.1"/>
    </source>
</evidence>
<dbReference type="InterPro" id="IPR012340">
    <property type="entry name" value="NA-bd_OB-fold"/>
</dbReference>
<dbReference type="Pfam" id="PF04055">
    <property type="entry name" value="Radical_SAM"/>
    <property type="match status" value="1"/>
</dbReference>
<dbReference type="Gene3D" id="3.80.30.20">
    <property type="entry name" value="tm_1862 like domain"/>
    <property type="match status" value="1"/>
</dbReference>
<feature type="binding site" evidence="8">
    <location>
        <position position="154"/>
    </location>
    <ligand>
        <name>[4Fe-4S] cluster</name>
        <dbReference type="ChEBI" id="CHEBI:49883"/>
        <label>2</label>
        <note>4Fe-4S-S-AdoMet</note>
    </ligand>
</feature>
<dbReference type="CDD" id="cd01335">
    <property type="entry name" value="Radical_SAM"/>
    <property type="match status" value="1"/>
</dbReference>
<evidence type="ECO:0000256" key="2">
    <source>
        <dbReference type="ARBA" id="ARBA00022490"/>
    </source>
</evidence>
<dbReference type="STRING" id="1191523.MROS_1610"/>
<dbReference type="PROSITE" id="PS50926">
    <property type="entry name" value="TRAM"/>
    <property type="match status" value="1"/>
</dbReference>
<evidence type="ECO:0000256" key="1">
    <source>
        <dbReference type="ARBA" id="ARBA00022485"/>
    </source>
</evidence>
<keyword evidence="13" id="KW-1185">Reference proteome</keyword>
<keyword evidence="5 8" id="KW-0479">Metal-binding</keyword>
<dbReference type="InterPro" id="IPR006638">
    <property type="entry name" value="Elp3/MiaA/NifB-like_rSAM"/>
</dbReference>
<accession>I6ZS05</accession>
<feature type="domain" description="TRAM" evidence="9">
    <location>
        <begin position="373"/>
        <end position="438"/>
    </location>
</feature>
<dbReference type="GO" id="GO:0006400">
    <property type="term" value="P:tRNA modification"/>
    <property type="evidence" value="ECO:0007669"/>
    <property type="project" value="InterPro"/>
</dbReference>
<feature type="binding site" evidence="8">
    <location>
        <position position="158"/>
    </location>
    <ligand>
        <name>[4Fe-4S] cluster</name>
        <dbReference type="ChEBI" id="CHEBI:49883"/>
        <label>2</label>
        <note>4Fe-4S-S-AdoMet</note>
    </ligand>
</feature>
<feature type="domain" description="MTTase N-terminal" evidence="10">
    <location>
        <begin position="14"/>
        <end position="130"/>
    </location>
</feature>
<dbReference type="GO" id="GO:0051539">
    <property type="term" value="F:4 iron, 4 sulfur cluster binding"/>
    <property type="evidence" value="ECO:0007669"/>
    <property type="project" value="UniProtKB-UniRule"/>
</dbReference>
<evidence type="ECO:0000256" key="7">
    <source>
        <dbReference type="ARBA" id="ARBA00023014"/>
    </source>
</evidence>
<sequence length="438" mass="50157">MLKQKERPEMSKKEKISVITLGCSKNTVDSERLMNQLKINDFELTDNPDNADSVIINTCGFIEAAKEESINTILSAIELKKKGRLKKVVVSGCLSERYMDDLRKEIPEVDAYFGTEAYEEVVREFGGNLKYELLGERLLTTPKHFAYLKISEGCDNPCSFCAIPLMRGKHKTKPMEDLIAEAEKLSSQGVKELILIGQDTTDYGIDLYGKRNIAELINKLSEIKSIEWIRLMYAYPSHFPESLIETIASNPKVCKYIDIPLQHISDNVLKSMRRGITKRRTLELLNKLRESIPGLTLRTTFITGYPAETDADFEELVNFVKDFEFERFGVFTYSIEENTPSYLLGDPHSEEVKEKRKNLLMEIQRDISHRQNEKLIGKNLKVLIDAYENGVYIGRTERDAPEVDCEVFVETNGQLEIGNFYDAVIYDCNEYDLFAKLA</sequence>
<dbReference type="PATRIC" id="fig|1191523.3.peg.1708"/>
<keyword evidence="6 8" id="KW-0408">Iron</keyword>
<dbReference type="FunFam" id="3.80.30.20:FF:000001">
    <property type="entry name" value="tRNA-2-methylthio-N(6)-dimethylallyladenosine synthase 2"/>
    <property type="match status" value="1"/>
</dbReference>
<keyword evidence="4 8" id="KW-0949">S-adenosyl-L-methionine</keyword>
<dbReference type="PROSITE" id="PS51449">
    <property type="entry name" value="MTTASE_N"/>
    <property type="match status" value="1"/>
</dbReference>
<dbReference type="HAMAP" id="MF_01865">
    <property type="entry name" value="MTTase_RimO"/>
    <property type="match status" value="1"/>
</dbReference>
<dbReference type="Gene3D" id="2.40.50.140">
    <property type="entry name" value="Nucleic acid-binding proteins"/>
    <property type="match status" value="1"/>
</dbReference>
<feature type="binding site" evidence="8">
    <location>
        <position position="59"/>
    </location>
    <ligand>
        <name>[4Fe-4S] cluster</name>
        <dbReference type="ChEBI" id="CHEBI:49883"/>
        <label>1</label>
    </ligand>
</feature>
<evidence type="ECO:0000259" key="9">
    <source>
        <dbReference type="PROSITE" id="PS50926"/>
    </source>
</evidence>
<dbReference type="NCBIfam" id="TIGR01125">
    <property type="entry name" value="30S ribosomal protein S12 methylthiotransferase RimO"/>
    <property type="match status" value="1"/>
</dbReference>
<dbReference type="InterPro" id="IPR005840">
    <property type="entry name" value="Ribosomal_uS12_MeSTrfase_RimO"/>
</dbReference>
<dbReference type="GO" id="GO:0046872">
    <property type="term" value="F:metal ion binding"/>
    <property type="evidence" value="ECO:0007669"/>
    <property type="project" value="UniProtKB-KW"/>
</dbReference>
<protein>
    <recommendedName>
        <fullName evidence="8">Ribosomal protein uS12 methylthiotransferase RimO</fullName>
        <shortName evidence="8">uS12 MTTase</shortName>
        <shortName evidence="8">uS12 methylthiotransferase</shortName>
        <ecNumber evidence="8">2.8.4.4</ecNumber>
    </recommendedName>
    <alternativeName>
        <fullName evidence="8">Ribosomal protein uS12 (aspartate-C(3))-methylthiotransferase</fullName>
    </alternativeName>
    <alternativeName>
        <fullName evidence="8">Ribosome maturation factor RimO</fullName>
    </alternativeName>
</protein>
<evidence type="ECO:0000256" key="4">
    <source>
        <dbReference type="ARBA" id="ARBA00022691"/>
    </source>
</evidence>
<dbReference type="HOGENOM" id="CLU_018697_0_1_10"/>
<dbReference type="PROSITE" id="PS01278">
    <property type="entry name" value="MTTASE_RADICAL"/>
    <property type="match status" value="1"/>
</dbReference>
<comment type="subcellular location">
    <subcellularLocation>
        <location evidence="8">Cytoplasm</location>
    </subcellularLocation>
</comment>
<gene>
    <name evidence="8" type="primary">rimO</name>
    <name evidence="12" type="ordered locus">MROS_1610</name>
</gene>
<feature type="binding site" evidence="8">
    <location>
        <position position="23"/>
    </location>
    <ligand>
        <name>[4Fe-4S] cluster</name>
        <dbReference type="ChEBI" id="CHEBI:49883"/>
        <label>1</label>
    </ligand>
</feature>
<comment type="cofactor">
    <cofactor evidence="8">
        <name>[4Fe-4S] cluster</name>
        <dbReference type="ChEBI" id="CHEBI:49883"/>
    </cofactor>
    <text evidence="8">Binds 2 [4Fe-4S] clusters. One cluster is coordinated with 3 cysteines and an exchangeable S-adenosyl-L-methionine.</text>
</comment>
<dbReference type="AlphaFoldDB" id="I6ZS05"/>
<evidence type="ECO:0000259" key="10">
    <source>
        <dbReference type="PROSITE" id="PS51449"/>
    </source>
</evidence>
<dbReference type="PANTHER" id="PTHR43837">
    <property type="entry name" value="RIBOSOMAL PROTEIN S12 METHYLTHIOTRANSFERASE RIMO"/>
    <property type="match status" value="1"/>
</dbReference>
<keyword evidence="2 8" id="KW-0963">Cytoplasm</keyword>
<evidence type="ECO:0000256" key="6">
    <source>
        <dbReference type="ARBA" id="ARBA00023004"/>
    </source>
</evidence>
<dbReference type="SFLD" id="SFLDG01061">
    <property type="entry name" value="methylthiotransferase"/>
    <property type="match status" value="1"/>
</dbReference>
<evidence type="ECO:0000256" key="3">
    <source>
        <dbReference type="ARBA" id="ARBA00022679"/>
    </source>
</evidence>
<comment type="similarity">
    <text evidence="8">Belongs to the methylthiotransferase family. RimO subfamily.</text>
</comment>
<feature type="binding site" evidence="8">
    <location>
        <position position="161"/>
    </location>
    <ligand>
        <name>[4Fe-4S] cluster</name>
        <dbReference type="ChEBI" id="CHEBI:49883"/>
        <label>2</label>
        <note>4Fe-4S-S-AdoMet</note>
    </ligand>
</feature>
<dbReference type="KEGG" id="mro:MROS_1610"/>
<dbReference type="InterPro" id="IPR005839">
    <property type="entry name" value="Methylthiotransferase"/>
</dbReference>
<evidence type="ECO:0000256" key="5">
    <source>
        <dbReference type="ARBA" id="ARBA00022723"/>
    </source>
</evidence>
<reference evidence="12 13" key="1">
    <citation type="journal article" date="2013" name="PLoS ONE">
        <title>Genomic analysis of Melioribacter roseus, facultatively anaerobic organotrophic bacterium representing a novel deep lineage within Bacteriodetes/Chlorobi group.</title>
        <authorList>
            <person name="Kadnikov V.V."/>
            <person name="Mardanov A.V."/>
            <person name="Podosokorskaya O.A."/>
            <person name="Gavrilov S.N."/>
            <person name="Kublanov I.V."/>
            <person name="Beletsky A.V."/>
            <person name="Bonch-Osmolovskaya E.A."/>
            <person name="Ravin N.V."/>
        </authorList>
    </citation>
    <scope>NUCLEOTIDE SEQUENCE [LARGE SCALE GENOMIC DNA]</scope>
    <source>
        <strain evidence="13">JCM 17771 / P3M-2</strain>
    </source>
</reference>
<dbReference type="EC" id="2.8.4.4" evidence="8"/>
<dbReference type="InterPro" id="IPR002792">
    <property type="entry name" value="TRAM_dom"/>
</dbReference>
<keyword evidence="1 8" id="KW-0004">4Fe-4S</keyword>
<dbReference type="InterPro" id="IPR058240">
    <property type="entry name" value="rSAM_sf"/>
</dbReference>